<keyword evidence="3" id="KW-1185">Reference proteome</keyword>
<accession>A0AAD9JH14</accession>
<dbReference type="EMBL" id="JAODUP010000317">
    <property type="protein sequence ID" value="KAK2152806.1"/>
    <property type="molecule type" value="Genomic_DNA"/>
</dbReference>
<protein>
    <submittedName>
        <fullName evidence="2">Uncharacterized protein</fullName>
    </submittedName>
</protein>
<feature type="region of interest" description="Disordered" evidence="1">
    <location>
        <begin position="101"/>
        <end position="155"/>
    </location>
</feature>
<gene>
    <name evidence="2" type="ORF">LSH36_317g02058</name>
</gene>
<feature type="region of interest" description="Disordered" evidence="1">
    <location>
        <begin position="216"/>
        <end position="328"/>
    </location>
</feature>
<sequence length="328" mass="37364">MKNYKPAACIGICIVSALICRDSDRNDDPRGTLQTTFAQLQTQNMQMESEVIDNLQTLLSQVNQPEPRHRPSPRAPQQMWQNQHQAMPKPLMETLTERPARDIPPVQSDRGPDWNKFGSIKRSRSPVSPFSGIKRPRDRYVPHGRHSLSPQEKGRHGFVNADRMSESYDRPVDMNEDYNPHGGLAEQYHHPQAVLQDDFSTFGNFGNRNARTDYGMAAGSPYNSGDDGKGFQRGQTYVDDEDDYQKYNSPSPDQYGPDTRFSAVAEPLNSPSWSQPDQDYRSEPELGMNRSMGSMNPFTEFKPLKEPLLEQPRFPMGESHIHRPGSYY</sequence>
<feature type="region of interest" description="Disordered" evidence="1">
    <location>
        <begin position="62"/>
        <end position="83"/>
    </location>
</feature>
<evidence type="ECO:0000313" key="3">
    <source>
        <dbReference type="Proteomes" id="UP001208570"/>
    </source>
</evidence>
<comment type="caution">
    <text evidence="2">The sequence shown here is derived from an EMBL/GenBank/DDBJ whole genome shotgun (WGS) entry which is preliminary data.</text>
</comment>
<dbReference type="AlphaFoldDB" id="A0AAD9JH14"/>
<evidence type="ECO:0000313" key="2">
    <source>
        <dbReference type="EMBL" id="KAK2152806.1"/>
    </source>
</evidence>
<dbReference type="Proteomes" id="UP001208570">
    <property type="component" value="Unassembled WGS sequence"/>
</dbReference>
<proteinExistence type="predicted"/>
<reference evidence="2" key="1">
    <citation type="journal article" date="2023" name="Mol. Biol. Evol.">
        <title>Third-Generation Sequencing Reveals the Adaptive Role of the Epigenome in Three Deep-Sea Polychaetes.</title>
        <authorList>
            <person name="Perez M."/>
            <person name="Aroh O."/>
            <person name="Sun Y."/>
            <person name="Lan Y."/>
            <person name="Juniper S.K."/>
            <person name="Young C.R."/>
            <person name="Angers B."/>
            <person name="Qian P.Y."/>
        </authorList>
    </citation>
    <scope>NUCLEOTIDE SEQUENCE</scope>
    <source>
        <strain evidence="2">P08H-3</strain>
    </source>
</reference>
<name>A0AAD9JH14_9ANNE</name>
<organism evidence="2 3">
    <name type="scientific">Paralvinella palmiformis</name>
    <dbReference type="NCBI Taxonomy" id="53620"/>
    <lineage>
        <taxon>Eukaryota</taxon>
        <taxon>Metazoa</taxon>
        <taxon>Spiralia</taxon>
        <taxon>Lophotrochozoa</taxon>
        <taxon>Annelida</taxon>
        <taxon>Polychaeta</taxon>
        <taxon>Sedentaria</taxon>
        <taxon>Canalipalpata</taxon>
        <taxon>Terebellida</taxon>
        <taxon>Terebelliformia</taxon>
        <taxon>Alvinellidae</taxon>
        <taxon>Paralvinella</taxon>
    </lineage>
</organism>
<evidence type="ECO:0000256" key="1">
    <source>
        <dbReference type="SAM" id="MobiDB-lite"/>
    </source>
</evidence>
<feature type="compositionally biased region" description="Basic residues" evidence="1">
    <location>
        <begin position="134"/>
        <end position="146"/>
    </location>
</feature>